<dbReference type="SUPFAM" id="SSF50965">
    <property type="entry name" value="Galactose oxidase, central domain"/>
    <property type="match status" value="1"/>
</dbReference>
<dbReference type="GO" id="GO:0003677">
    <property type="term" value="F:DNA binding"/>
    <property type="evidence" value="ECO:0007669"/>
    <property type="project" value="TreeGrafter"/>
</dbReference>
<keyword evidence="1" id="KW-1133">Transmembrane helix</keyword>
<protein>
    <submittedName>
        <fullName evidence="2">Galactose oxidase</fullName>
    </submittedName>
</protein>
<reference evidence="2 3" key="1">
    <citation type="submission" date="2019-11" db="EMBL/GenBank/DDBJ databases">
        <title>Pedobacter sp. HMF7647 Genome sequencing and assembly.</title>
        <authorList>
            <person name="Kang H."/>
            <person name="Kim H."/>
            <person name="Joh K."/>
        </authorList>
    </citation>
    <scope>NUCLEOTIDE SEQUENCE [LARGE SCALE GENOMIC DNA]</scope>
    <source>
        <strain evidence="2 3">HMF7647</strain>
    </source>
</reference>
<sequence>MRLPDLKLFITAILIFLFAGNSNAQSYGLAFNSYDVVQDKRTSLDIDLDKLNRAGQIELAFDLSFLPNHSNYFGYVFRLIGNEQQNIDLVYDNQFSNHHFKLVVGEKVSNISFDIPVTCLFSEWNRLIISLDVDHDRISLSSGKINLSQSGLHLQKSNTYKLLFGANNYKRYQTTDVPPMKLKDIRISSGGKLVYDFPLSESNGNFLTDKINQSKASVSNPLWVKAGHQKWFLEKEATINGVVSTAFNAAKEEIYFISPDSLKIYSARDGRFLTSVAYRSGTQKFIPGSQSLYGDGQLYSIYTDMKTVVPYNFQSRDWNQYYKTVVDATNYGHINKFYSAADNSVYMIGGYGQFIYKDSVLKYDITKQYWQNVPVKGDVFTPRYLAGLGTTANGDTAYIIGGYGSATGRQIANPRNLYDIMRFTVKDRSFKKLAEIKTQNEDFVFANSLIIDSKHKTYYGLIFPQNKYKTSLQLIKGSLMSPDYELLGDNIPFLFHDVESYVDFFYCAQTKKFFAVTLLKVKNQTQVKIFSLLAPPEPFVVTSIENKISISWVIAGTAILLAGILLFFYFKRKRVRKNFIPEKPLSAEILEVLNKPSSYTHSENRVKFESNDEESAETQPVKSSVFLFGDVQLFTANGTDITGSFTPLLKELFAVILIYSVKWGRGVSSEKLNEILWFDKSEQSARNNRSVNIAKLKSLLDQFNGKCNLVKNSGNYKIEVDYSEVFVDYHSFLNIISSKNKISKENVTQLTQITQRGNFLANMEFEWLDIFKSEVSNEVIDYYLEAASLTTIASDPEFLIRLANHIFYVDPVNEEAMRLKCKALVFLGKHSLAKSTFENFNKEYRLIYGENFMKDFHAVLEY</sequence>
<accession>A0A7K1YE65</accession>
<dbReference type="Gene3D" id="2.120.10.80">
    <property type="entry name" value="Kelch-type beta propeller"/>
    <property type="match status" value="1"/>
</dbReference>
<dbReference type="EMBL" id="WVHT01000011">
    <property type="protein sequence ID" value="MXV52907.1"/>
    <property type="molecule type" value="Genomic_DNA"/>
</dbReference>
<evidence type="ECO:0000256" key="1">
    <source>
        <dbReference type="SAM" id="Phobius"/>
    </source>
</evidence>
<dbReference type="Proteomes" id="UP000466586">
    <property type="component" value="Unassembled WGS sequence"/>
</dbReference>
<feature type="transmembrane region" description="Helical" evidence="1">
    <location>
        <begin position="550"/>
        <end position="570"/>
    </location>
</feature>
<keyword evidence="3" id="KW-1185">Reference proteome</keyword>
<proteinExistence type="predicted"/>
<keyword evidence="1" id="KW-0472">Membrane</keyword>
<dbReference type="InterPro" id="IPR015915">
    <property type="entry name" value="Kelch-typ_b-propeller"/>
</dbReference>
<dbReference type="InterPro" id="IPR011043">
    <property type="entry name" value="Gal_Oxase/kelch_b-propeller"/>
</dbReference>
<dbReference type="GO" id="GO:0006355">
    <property type="term" value="P:regulation of DNA-templated transcription"/>
    <property type="evidence" value="ECO:0007669"/>
    <property type="project" value="TreeGrafter"/>
</dbReference>
<dbReference type="InterPro" id="IPR051677">
    <property type="entry name" value="AfsR-DnrI-RedD_regulator"/>
</dbReference>
<dbReference type="PANTHER" id="PTHR35807:SF1">
    <property type="entry name" value="TRANSCRIPTIONAL REGULATOR REDD"/>
    <property type="match status" value="1"/>
</dbReference>
<dbReference type="AlphaFoldDB" id="A0A7K1YE65"/>
<organism evidence="2 3">
    <name type="scientific">Hufsiella arboris</name>
    <dbReference type="NCBI Taxonomy" id="2695275"/>
    <lineage>
        <taxon>Bacteria</taxon>
        <taxon>Pseudomonadati</taxon>
        <taxon>Bacteroidota</taxon>
        <taxon>Sphingobacteriia</taxon>
        <taxon>Sphingobacteriales</taxon>
        <taxon>Sphingobacteriaceae</taxon>
        <taxon>Hufsiella</taxon>
    </lineage>
</organism>
<comment type="caution">
    <text evidence="2">The sequence shown here is derived from an EMBL/GenBank/DDBJ whole genome shotgun (WGS) entry which is preliminary data.</text>
</comment>
<name>A0A7K1YE65_9SPHI</name>
<keyword evidence="1" id="KW-0812">Transmembrane</keyword>
<evidence type="ECO:0000313" key="2">
    <source>
        <dbReference type="EMBL" id="MXV52907.1"/>
    </source>
</evidence>
<gene>
    <name evidence="2" type="ORF">GS399_18185</name>
</gene>
<dbReference type="RefSeq" id="WP_160846087.1">
    <property type="nucleotide sequence ID" value="NZ_WVHT01000011.1"/>
</dbReference>
<evidence type="ECO:0000313" key="3">
    <source>
        <dbReference type="Proteomes" id="UP000466586"/>
    </source>
</evidence>
<dbReference type="PANTHER" id="PTHR35807">
    <property type="entry name" value="TRANSCRIPTIONAL REGULATOR REDD-RELATED"/>
    <property type="match status" value="1"/>
</dbReference>